<evidence type="ECO:0000256" key="6">
    <source>
        <dbReference type="ARBA" id="ARBA00022946"/>
    </source>
</evidence>
<dbReference type="Pfam" id="PF06351">
    <property type="entry name" value="Allene_ox_cyc"/>
    <property type="match status" value="1"/>
</dbReference>
<evidence type="ECO:0000313" key="9">
    <source>
        <dbReference type="EMBL" id="KAJ4841365.1"/>
    </source>
</evidence>
<dbReference type="GO" id="GO:0009507">
    <property type="term" value="C:chloroplast"/>
    <property type="evidence" value="ECO:0007669"/>
    <property type="project" value="UniProtKB-SubCell"/>
</dbReference>
<evidence type="ECO:0000256" key="2">
    <source>
        <dbReference type="ARBA" id="ARBA00007982"/>
    </source>
</evidence>
<dbReference type="SUPFAM" id="SSF141493">
    <property type="entry name" value="Allene oxide cyclase-like"/>
    <property type="match status" value="1"/>
</dbReference>
<evidence type="ECO:0000256" key="3">
    <source>
        <dbReference type="ARBA" id="ARBA00012209"/>
    </source>
</evidence>
<dbReference type="PANTHER" id="PTHR31843:SF17">
    <property type="entry name" value="ALLENE-OXIDE CYCLASE"/>
    <property type="match status" value="1"/>
</dbReference>
<evidence type="ECO:0000256" key="7">
    <source>
        <dbReference type="ARBA" id="ARBA00023235"/>
    </source>
</evidence>
<dbReference type="Gene3D" id="2.40.480.10">
    <property type="entry name" value="Allene oxide cyclase-like"/>
    <property type="match status" value="1"/>
</dbReference>
<comment type="catalytic activity">
    <reaction evidence="8">
        <text>(9Z,13S,15Z)-12,13-epoxyoctadeca-9,11,15-trienoate = (9S,13S,15Z)-12-oxophyto-10,15-dienoate</text>
        <dbReference type="Rhea" id="RHEA:22592"/>
        <dbReference type="ChEBI" id="CHEBI:36438"/>
        <dbReference type="ChEBI" id="CHEBI:57411"/>
        <dbReference type="EC" id="5.3.99.6"/>
    </reaction>
</comment>
<dbReference type="InterPro" id="IPR034871">
    <property type="entry name" value="Allene_oxi_cyc_sf"/>
</dbReference>
<name>A0A9Q0JI02_9ROSI</name>
<dbReference type="InterPro" id="IPR044859">
    <property type="entry name" value="Allene_oxi_cyc_Dirigent"/>
</dbReference>
<dbReference type="EC" id="5.3.99.6" evidence="3"/>
<keyword evidence="7" id="KW-0413">Isomerase</keyword>
<gene>
    <name evidence="9" type="ORF">Tsubulata_016499</name>
</gene>
<dbReference type="InterPro" id="IPR009410">
    <property type="entry name" value="Allene_ox_cyc"/>
</dbReference>
<dbReference type="AlphaFoldDB" id="A0A9Q0JI02"/>
<evidence type="ECO:0000256" key="1">
    <source>
        <dbReference type="ARBA" id="ARBA00004229"/>
    </source>
</evidence>
<comment type="subcellular location">
    <subcellularLocation>
        <location evidence="1">Plastid</location>
        <location evidence="1">Chloroplast</location>
    </subcellularLocation>
</comment>
<reference evidence="9" key="1">
    <citation type="submission" date="2022-02" db="EMBL/GenBank/DDBJ databases">
        <authorList>
            <person name="Henning P.M."/>
            <person name="McCubbin A.G."/>
            <person name="Shore J.S."/>
        </authorList>
    </citation>
    <scope>NUCLEOTIDE SEQUENCE</scope>
    <source>
        <strain evidence="9">F60SS</strain>
        <tissue evidence="9">Leaves</tissue>
    </source>
</reference>
<accession>A0A9Q0JI02</accession>
<proteinExistence type="inferred from homology"/>
<dbReference type="EMBL" id="JAKUCV010002795">
    <property type="protein sequence ID" value="KAJ4841365.1"/>
    <property type="molecule type" value="Genomic_DNA"/>
</dbReference>
<dbReference type="PANTHER" id="PTHR31843">
    <property type="entry name" value="ALLENE OXIDE CYCLASE 4, CHLOROPLASTIC"/>
    <property type="match status" value="1"/>
</dbReference>
<comment type="similarity">
    <text evidence="2">Belongs to the allene oxide cyclase family.</text>
</comment>
<keyword evidence="5" id="KW-0934">Plastid</keyword>
<keyword evidence="4" id="KW-0150">Chloroplast</keyword>
<dbReference type="OrthoDB" id="1894474at2759"/>
<reference evidence="9" key="2">
    <citation type="journal article" date="2023" name="Plants (Basel)">
        <title>Annotation of the Turnera subulata (Passifloraceae) Draft Genome Reveals the S-Locus Evolved after the Divergence of Turneroideae from Passifloroideae in a Stepwise Manner.</title>
        <authorList>
            <person name="Henning P.M."/>
            <person name="Roalson E.H."/>
            <person name="Mir W."/>
            <person name="McCubbin A.G."/>
            <person name="Shore J.S."/>
        </authorList>
    </citation>
    <scope>NUCLEOTIDE SEQUENCE</scope>
    <source>
        <strain evidence="9">F60SS</strain>
    </source>
</reference>
<dbReference type="GO" id="GO:0046423">
    <property type="term" value="F:allene-oxide cyclase activity"/>
    <property type="evidence" value="ECO:0007669"/>
    <property type="project" value="UniProtKB-EC"/>
</dbReference>
<sequence>MASTCVTTSSLKPFNPIPNSPFQSPSHFGFTNSQAFATQRFTCVSTTHQHLSRTSRKCSKNIIPPRAFFSNCKSESPSESKKSANVQELHVYEINELDRDGPAVLPLSKTPQNLLGKLVPLTKKLAIGDLVSFTNKLYTGDLKKRIGITAGLGVFIRHVPEKRGDRYEAIHSFYFGDYGHISVQGAYLTYEDTYLAVKSGSGIFEGVYGQVKLHQVLYPVKLFYTFYLKGIPDLPPELLGKPATPWPWATATRAARATELSAVIPGFTN</sequence>
<evidence type="ECO:0000256" key="5">
    <source>
        <dbReference type="ARBA" id="ARBA00022640"/>
    </source>
</evidence>
<evidence type="ECO:0000313" key="10">
    <source>
        <dbReference type="Proteomes" id="UP001141552"/>
    </source>
</evidence>
<evidence type="ECO:0000256" key="8">
    <source>
        <dbReference type="ARBA" id="ARBA00049891"/>
    </source>
</evidence>
<dbReference type="GO" id="GO:0009695">
    <property type="term" value="P:jasmonic acid biosynthetic process"/>
    <property type="evidence" value="ECO:0007669"/>
    <property type="project" value="InterPro"/>
</dbReference>
<organism evidence="9 10">
    <name type="scientific">Turnera subulata</name>
    <dbReference type="NCBI Taxonomy" id="218843"/>
    <lineage>
        <taxon>Eukaryota</taxon>
        <taxon>Viridiplantae</taxon>
        <taxon>Streptophyta</taxon>
        <taxon>Embryophyta</taxon>
        <taxon>Tracheophyta</taxon>
        <taxon>Spermatophyta</taxon>
        <taxon>Magnoliopsida</taxon>
        <taxon>eudicotyledons</taxon>
        <taxon>Gunneridae</taxon>
        <taxon>Pentapetalae</taxon>
        <taxon>rosids</taxon>
        <taxon>fabids</taxon>
        <taxon>Malpighiales</taxon>
        <taxon>Passifloraceae</taxon>
        <taxon>Turnera</taxon>
    </lineage>
</organism>
<dbReference type="Proteomes" id="UP001141552">
    <property type="component" value="Unassembled WGS sequence"/>
</dbReference>
<keyword evidence="10" id="KW-1185">Reference proteome</keyword>
<evidence type="ECO:0000256" key="4">
    <source>
        <dbReference type="ARBA" id="ARBA00022528"/>
    </source>
</evidence>
<protein>
    <recommendedName>
        <fullName evidence="3">allene-oxide cyclase</fullName>
        <ecNumber evidence="3">5.3.99.6</ecNumber>
    </recommendedName>
</protein>
<keyword evidence="6" id="KW-0809">Transit peptide</keyword>
<comment type="caution">
    <text evidence="9">The sequence shown here is derived from an EMBL/GenBank/DDBJ whole genome shotgun (WGS) entry which is preliminary data.</text>
</comment>